<comment type="subcellular location">
    <subcellularLocation>
        <location evidence="1">Membrane</location>
        <topology evidence="1">Multi-pass membrane protein</topology>
    </subcellularLocation>
</comment>
<evidence type="ECO:0000313" key="13">
    <source>
        <dbReference type="EMBL" id="CAK7223692.1"/>
    </source>
</evidence>
<dbReference type="PROSITE" id="PS51384">
    <property type="entry name" value="FAD_FR"/>
    <property type="match status" value="1"/>
</dbReference>
<organism evidence="13 14">
    <name type="scientific">Sporothrix eucalyptigena</name>
    <dbReference type="NCBI Taxonomy" id="1812306"/>
    <lineage>
        <taxon>Eukaryota</taxon>
        <taxon>Fungi</taxon>
        <taxon>Dikarya</taxon>
        <taxon>Ascomycota</taxon>
        <taxon>Pezizomycotina</taxon>
        <taxon>Sordariomycetes</taxon>
        <taxon>Sordariomycetidae</taxon>
        <taxon>Ophiostomatales</taxon>
        <taxon>Ophiostomataceae</taxon>
        <taxon>Sporothrix</taxon>
    </lineage>
</organism>
<dbReference type="CDD" id="cd06186">
    <property type="entry name" value="NOX_Duox_like_FAD_NADP"/>
    <property type="match status" value="1"/>
</dbReference>
<feature type="transmembrane region" description="Helical" evidence="11">
    <location>
        <begin position="53"/>
        <end position="75"/>
    </location>
</feature>
<dbReference type="SUPFAM" id="SSF52343">
    <property type="entry name" value="Ferredoxin reductase-like, C-terminal NADP-linked domain"/>
    <property type="match status" value="1"/>
</dbReference>
<dbReference type="PANTHER" id="PTHR32361:SF9">
    <property type="entry name" value="FERRIC REDUCTASE TRANSMEMBRANE COMPONENT 3-RELATED"/>
    <property type="match status" value="1"/>
</dbReference>
<dbReference type="InterPro" id="IPR017927">
    <property type="entry name" value="FAD-bd_FR_type"/>
</dbReference>
<feature type="transmembrane region" description="Helical" evidence="11">
    <location>
        <begin position="215"/>
        <end position="235"/>
    </location>
</feature>
<dbReference type="Gene3D" id="3.40.50.80">
    <property type="entry name" value="Nucleotide-binding domain of ferredoxin-NADP reductase (FNR) module"/>
    <property type="match status" value="1"/>
</dbReference>
<feature type="transmembrane region" description="Helical" evidence="11">
    <location>
        <begin position="255"/>
        <end position="272"/>
    </location>
</feature>
<dbReference type="InterPro" id="IPR051410">
    <property type="entry name" value="Ferric/Cupric_Reductase"/>
</dbReference>
<keyword evidence="14" id="KW-1185">Reference proteome</keyword>
<evidence type="ECO:0000256" key="9">
    <source>
        <dbReference type="ARBA" id="ARBA00023136"/>
    </source>
</evidence>
<keyword evidence="9 11" id="KW-0472">Membrane</keyword>
<gene>
    <name evidence="13" type="primary">FRP1_1</name>
    <name evidence="13" type="ORF">SEUCBS140593_005321</name>
</gene>
<evidence type="ECO:0000256" key="2">
    <source>
        <dbReference type="ARBA" id="ARBA00006278"/>
    </source>
</evidence>
<feature type="transmembrane region" description="Helical" evidence="11">
    <location>
        <begin position="128"/>
        <end position="154"/>
    </location>
</feature>
<protein>
    <submittedName>
        <fullName evidence="13">Ferric-chelate reductase Frp1</fullName>
    </submittedName>
</protein>
<keyword evidence="4 11" id="KW-0812">Transmembrane</keyword>
<dbReference type="Pfam" id="PF08030">
    <property type="entry name" value="NAD_binding_6"/>
    <property type="match status" value="1"/>
</dbReference>
<comment type="caution">
    <text evidence="13">The sequence shown here is derived from an EMBL/GenBank/DDBJ whole genome shotgun (WGS) entry which is preliminary data.</text>
</comment>
<keyword evidence="3" id="KW-0813">Transport</keyword>
<dbReference type="Proteomes" id="UP001642482">
    <property type="component" value="Unassembled WGS sequence"/>
</dbReference>
<dbReference type="PANTHER" id="PTHR32361">
    <property type="entry name" value="FERRIC/CUPRIC REDUCTASE TRANSMEMBRANE COMPONENT"/>
    <property type="match status" value="1"/>
</dbReference>
<evidence type="ECO:0000256" key="7">
    <source>
        <dbReference type="ARBA" id="ARBA00023002"/>
    </source>
</evidence>
<keyword evidence="8" id="KW-0406">Ion transport</keyword>
<keyword evidence="7" id="KW-0560">Oxidoreductase</keyword>
<accession>A0ABP0BVC9</accession>
<evidence type="ECO:0000313" key="14">
    <source>
        <dbReference type="Proteomes" id="UP001642482"/>
    </source>
</evidence>
<evidence type="ECO:0000256" key="4">
    <source>
        <dbReference type="ARBA" id="ARBA00022692"/>
    </source>
</evidence>
<dbReference type="InterPro" id="IPR013112">
    <property type="entry name" value="FAD-bd_8"/>
</dbReference>
<proteinExistence type="inferred from homology"/>
<keyword evidence="5" id="KW-0249">Electron transport</keyword>
<evidence type="ECO:0000256" key="3">
    <source>
        <dbReference type="ARBA" id="ARBA00022448"/>
    </source>
</evidence>
<feature type="transmembrane region" description="Helical" evidence="11">
    <location>
        <begin position="174"/>
        <end position="194"/>
    </location>
</feature>
<dbReference type="EMBL" id="CAWUHD010000051">
    <property type="protein sequence ID" value="CAK7223692.1"/>
    <property type="molecule type" value="Genomic_DNA"/>
</dbReference>
<dbReference type="SFLD" id="SFLDS00052">
    <property type="entry name" value="Ferric_Reductase_Domain"/>
    <property type="match status" value="1"/>
</dbReference>
<keyword evidence="6 11" id="KW-1133">Transmembrane helix</keyword>
<evidence type="ECO:0000256" key="6">
    <source>
        <dbReference type="ARBA" id="ARBA00022989"/>
    </source>
</evidence>
<dbReference type="Pfam" id="PF08022">
    <property type="entry name" value="FAD_binding_8"/>
    <property type="match status" value="1"/>
</dbReference>
<feature type="transmembrane region" description="Helical" evidence="11">
    <location>
        <begin position="279"/>
        <end position="297"/>
    </location>
</feature>
<feature type="domain" description="FAD-binding FR-type" evidence="12">
    <location>
        <begin position="301"/>
        <end position="447"/>
    </location>
</feature>
<dbReference type="InterPro" id="IPR013121">
    <property type="entry name" value="Fe_red_NAD-bd_6"/>
</dbReference>
<evidence type="ECO:0000256" key="8">
    <source>
        <dbReference type="ARBA" id="ARBA00023065"/>
    </source>
</evidence>
<dbReference type="SFLD" id="SFLDG01168">
    <property type="entry name" value="Ferric_reductase_subgroup_(FRE"/>
    <property type="match status" value="1"/>
</dbReference>
<evidence type="ECO:0000256" key="1">
    <source>
        <dbReference type="ARBA" id="ARBA00004141"/>
    </source>
</evidence>
<keyword evidence="10" id="KW-0325">Glycoprotein</keyword>
<comment type="similarity">
    <text evidence="2">Belongs to the ferric reductase (FRE) family.</text>
</comment>
<name>A0ABP0BVC9_9PEZI</name>
<evidence type="ECO:0000256" key="5">
    <source>
        <dbReference type="ARBA" id="ARBA00022982"/>
    </source>
</evidence>
<sequence length="660" mass="70458">MDMDGMGSGDDSSMPLNASGVDFSNATQAFNFLQDILDDTTLQVDGNHAATHFWYGVVVAVGIAAVCNFISAVSLRMRLRASHANHPAPCRPTNPASQAVATTTAILRETTYLQLTPSSGRVLRHAPWWFKVPPFGSLFVIAAYLTFILVLQFIPAGDGAVSGAQHDQALSVRAAWLAVAQMPLVVLLAGKNNLVGLVAGLGPGAYERLNVFHRWTARGMLLLATFHFGIESFGWNEFGLMQLEWQTDTCPPTGIAAYALLLWMNLTTIAPLRHLSYELFVAQHLVTFFGFVIALMMHLPTTALYSRVYVYIPIGLYVLDRGIRSLRFVLHNSLLGRHAGRASLEGLEDGTDAGGATRIRVSSSNRHLTSWKAGSYVLLGIPRFGVAQSHPATILSTPTSHGGDLVFLLRAHGGFTRKIFQAASTKSDHSSDLVAFIDGPYGASQSDFAAFDTVLLVAGGTGVTFVLSILTSLAERATASFAAGKRLPVRVVRFLWAIKNRRALAWISSELRSATDMLRAAGIEVKVTIFVTCDGDLTEEPTATSGGGGCCCAPDGPSSKECQCETGVLNEKGASSTGSEKGSKSSAPEQAFQLQAGRPEFKALVSEVLLAAEGETGIGACGPLSLTTSVRSVVVQISDERAVHKGSGAQGIYLHVETFH</sequence>
<dbReference type="Pfam" id="PF01794">
    <property type="entry name" value="Ferric_reduct"/>
    <property type="match status" value="1"/>
</dbReference>
<dbReference type="InterPro" id="IPR013130">
    <property type="entry name" value="Fe3_Rdtase_TM_dom"/>
</dbReference>
<evidence type="ECO:0000256" key="10">
    <source>
        <dbReference type="ARBA" id="ARBA00023180"/>
    </source>
</evidence>
<dbReference type="InterPro" id="IPR039261">
    <property type="entry name" value="FNR_nucleotide-bd"/>
</dbReference>
<evidence type="ECO:0000256" key="11">
    <source>
        <dbReference type="SAM" id="Phobius"/>
    </source>
</evidence>
<evidence type="ECO:0000259" key="12">
    <source>
        <dbReference type="PROSITE" id="PS51384"/>
    </source>
</evidence>
<reference evidence="13 14" key="1">
    <citation type="submission" date="2024-01" db="EMBL/GenBank/DDBJ databases">
        <authorList>
            <person name="Allen C."/>
            <person name="Tagirdzhanova G."/>
        </authorList>
    </citation>
    <scope>NUCLEOTIDE SEQUENCE [LARGE SCALE GENOMIC DNA]</scope>
</reference>